<dbReference type="InterPro" id="IPR044539">
    <property type="entry name" value="Pch2-like"/>
</dbReference>
<keyword evidence="8" id="KW-1185">Reference proteome</keyword>
<dbReference type="RefSeq" id="XP_024700577.1">
    <property type="nucleotide sequence ID" value="XM_024855094.1"/>
</dbReference>
<dbReference type="GO" id="GO:0005524">
    <property type="term" value="F:ATP binding"/>
    <property type="evidence" value="ECO:0007669"/>
    <property type="project" value="UniProtKB-KW"/>
</dbReference>
<dbReference type="InterPro" id="IPR003959">
    <property type="entry name" value="ATPase_AAA_core"/>
</dbReference>
<dbReference type="FunFam" id="3.40.50.300:FF:001494">
    <property type="entry name" value="Pachytene checkpoint component Pch2"/>
    <property type="match status" value="1"/>
</dbReference>
<dbReference type="AlphaFoldDB" id="A0A2I2FXB2"/>
<reference evidence="7 8" key="1">
    <citation type="submission" date="2016-12" db="EMBL/GenBank/DDBJ databases">
        <title>The genomes of Aspergillus section Nigri reveals drivers in fungal speciation.</title>
        <authorList>
            <consortium name="DOE Joint Genome Institute"/>
            <person name="Vesth T.C."/>
            <person name="Nybo J."/>
            <person name="Theobald S."/>
            <person name="Brandl J."/>
            <person name="Frisvad J.C."/>
            <person name="Nielsen K.F."/>
            <person name="Lyhne E.K."/>
            <person name="Kogle M.E."/>
            <person name="Kuo A."/>
            <person name="Riley R."/>
            <person name="Clum A."/>
            <person name="Nolan M."/>
            <person name="Lipzen A."/>
            <person name="Salamov A."/>
            <person name="Henrissat B."/>
            <person name="Wiebenga A."/>
            <person name="De Vries R.P."/>
            <person name="Grigoriev I.V."/>
            <person name="Mortensen U.H."/>
            <person name="Andersen M.R."/>
            <person name="Baker S.E."/>
        </authorList>
    </citation>
    <scope>NUCLEOTIDE SEQUENCE [LARGE SCALE GENOMIC DNA]</scope>
    <source>
        <strain evidence="7 8">IBT 23096</strain>
    </source>
</reference>
<organism evidence="7 8">
    <name type="scientific">Aspergillus steynii IBT 23096</name>
    <dbReference type="NCBI Taxonomy" id="1392250"/>
    <lineage>
        <taxon>Eukaryota</taxon>
        <taxon>Fungi</taxon>
        <taxon>Dikarya</taxon>
        <taxon>Ascomycota</taxon>
        <taxon>Pezizomycotina</taxon>
        <taxon>Eurotiomycetes</taxon>
        <taxon>Eurotiomycetidae</taxon>
        <taxon>Eurotiales</taxon>
        <taxon>Aspergillaceae</taxon>
        <taxon>Aspergillus</taxon>
        <taxon>Aspergillus subgen. Circumdati</taxon>
    </lineage>
</organism>
<evidence type="ECO:0000313" key="7">
    <source>
        <dbReference type="EMBL" id="PLB45275.1"/>
    </source>
</evidence>
<feature type="domain" description="AAA+ ATPase" evidence="6">
    <location>
        <begin position="176"/>
        <end position="329"/>
    </location>
</feature>
<dbReference type="Proteomes" id="UP000234275">
    <property type="component" value="Unassembled WGS sequence"/>
</dbReference>
<dbReference type="GO" id="GO:0005634">
    <property type="term" value="C:nucleus"/>
    <property type="evidence" value="ECO:0007669"/>
    <property type="project" value="TreeGrafter"/>
</dbReference>
<gene>
    <name evidence="7" type="ORF">P170DRAFT_513301</name>
</gene>
<dbReference type="InterPro" id="IPR003593">
    <property type="entry name" value="AAA+_ATPase"/>
</dbReference>
<dbReference type="EMBL" id="MSFO01000008">
    <property type="protein sequence ID" value="PLB45275.1"/>
    <property type="molecule type" value="Genomic_DNA"/>
</dbReference>
<evidence type="ECO:0000256" key="1">
    <source>
        <dbReference type="ARBA" id="ARBA00007271"/>
    </source>
</evidence>
<accession>A0A2I2FXB2</accession>
<dbReference type="InterPro" id="IPR027417">
    <property type="entry name" value="P-loop_NTPase"/>
</dbReference>
<dbReference type="GO" id="GO:0016887">
    <property type="term" value="F:ATP hydrolysis activity"/>
    <property type="evidence" value="ECO:0007669"/>
    <property type="project" value="InterPro"/>
</dbReference>
<dbReference type="SUPFAM" id="SSF52540">
    <property type="entry name" value="P-loop containing nucleoside triphosphate hydrolases"/>
    <property type="match status" value="1"/>
</dbReference>
<dbReference type="GeneID" id="36562800"/>
<dbReference type="VEuPathDB" id="FungiDB:P170DRAFT_513301"/>
<name>A0A2I2FXB2_9EURO</name>
<evidence type="ECO:0000256" key="3">
    <source>
        <dbReference type="ARBA" id="ARBA00022840"/>
    </source>
</evidence>
<dbReference type="InterPro" id="IPR003960">
    <property type="entry name" value="ATPase_AAA_CS"/>
</dbReference>
<evidence type="ECO:0000256" key="2">
    <source>
        <dbReference type="ARBA" id="ARBA00022741"/>
    </source>
</evidence>
<dbReference type="Pfam" id="PF00004">
    <property type="entry name" value="AAA"/>
    <property type="match status" value="1"/>
</dbReference>
<dbReference type="GO" id="GO:0051598">
    <property type="term" value="P:meiotic recombination checkpoint signaling"/>
    <property type="evidence" value="ECO:0007669"/>
    <property type="project" value="TreeGrafter"/>
</dbReference>
<dbReference type="OrthoDB" id="5925at2759"/>
<keyword evidence="3 5" id="KW-0067">ATP-binding</keyword>
<sequence length="459" mass="51189">MDCFSGTETASKPVLHVEARVKTNGDGFIIRTDLVRDEVTQWLAENFVVLSLGQEITAFENFRGPHRQFMDCVLVTDCAGGNTESGAYWLHQVELDVQAYQLYTPYEQESSQTTDDFINTSEDTSMAKVVTLPCKELDGLWESLHFDEPIQTTIIRAITRMVSFSSQKLDQWTISWNRLILLWGPPGTGKTSFCRGLAQKLAIRLGKQYPRSKLVELNAHSLGSKFFGESGKIVSKTFEGIELLLEAEEDTFVYVFVDEVETLAARRERALACNEPFDAVRAVNALLTGLDRLKKYDNVIVICTSNLVTALDQAFLDRVDIKQFIPHLSSRTIYGIYKECLQELSRRGIIKGMSFDVIQESPGDPFTALQYVERPAESLALPAFDEMLLHYQIFVDAIPKQMADAAAESVGLSGRIIRRLPALSLVMYSPGSAGCGIRAALQALRMGIASERQAKAEAQ</sequence>
<evidence type="ECO:0000256" key="4">
    <source>
        <dbReference type="ARBA" id="ARBA00023254"/>
    </source>
</evidence>
<evidence type="ECO:0000256" key="5">
    <source>
        <dbReference type="RuleBase" id="RU003651"/>
    </source>
</evidence>
<evidence type="ECO:0000259" key="6">
    <source>
        <dbReference type="SMART" id="SM00382"/>
    </source>
</evidence>
<dbReference type="PANTHER" id="PTHR45991:SF1">
    <property type="entry name" value="PACHYTENE CHECKPOINT PROTEIN 2 HOMOLOG"/>
    <property type="match status" value="1"/>
</dbReference>
<dbReference type="Pfam" id="PF23242">
    <property type="entry name" value="AAA_lid_TRIP13_C"/>
    <property type="match status" value="1"/>
</dbReference>
<comment type="caution">
    <text evidence="7">The sequence shown here is derived from an EMBL/GenBank/DDBJ whole genome shotgun (WGS) entry which is preliminary data.</text>
</comment>
<evidence type="ECO:0000313" key="8">
    <source>
        <dbReference type="Proteomes" id="UP000234275"/>
    </source>
</evidence>
<dbReference type="Gene3D" id="3.40.50.300">
    <property type="entry name" value="P-loop containing nucleotide triphosphate hydrolases"/>
    <property type="match status" value="1"/>
</dbReference>
<protein>
    <submittedName>
        <fullName evidence="7">Putative pachytene checkpoint component Pch2</fullName>
    </submittedName>
</protein>
<dbReference type="STRING" id="1392250.A0A2I2FXB2"/>
<dbReference type="GO" id="GO:0005694">
    <property type="term" value="C:chromosome"/>
    <property type="evidence" value="ECO:0007669"/>
    <property type="project" value="TreeGrafter"/>
</dbReference>
<comment type="similarity">
    <text evidence="1">Belongs to the AAA ATPase family. PCH2 subfamily.</text>
</comment>
<keyword evidence="4" id="KW-0469">Meiosis</keyword>
<dbReference type="PROSITE" id="PS00674">
    <property type="entry name" value="AAA"/>
    <property type="match status" value="1"/>
</dbReference>
<dbReference type="SMART" id="SM00382">
    <property type="entry name" value="AAA"/>
    <property type="match status" value="1"/>
</dbReference>
<dbReference type="GO" id="GO:0007131">
    <property type="term" value="P:reciprocal meiotic recombination"/>
    <property type="evidence" value="ECO:0007669"/>
    <property type="project" value="TreeGrafter"/>
</dbReference>
<keyword evidence="2 5" id="KW-0547">Nucleotide-binding</keyword>
<proteinExistence type="inferred from homology"/>
<dbReference type="PANTHER" id="PTHR45991">
    <property type="entry name" value="PACHYTENE CHECKPOINT PROTEIN 2"/>
    <property type="match status" value="1"/>
</dbReference>
<dbReference type="Pfam" id="PF23563">
    <property type="entry name" value="TRIP13_N"/>
    <property type="match status" value="1"/>
</dbReference>
<dbReference type="InterPro" id="IPR058249">
    <property type="entry name" value="Pch2_C"/>
</dbReference>